<dbReference type="PROSITE" id="PS00518">
    <property type="entry name" value="ZF_RING_1"/>
    <property type="match status" value="1"/>
</dbReference>
<dbReference type="Pfam" id="PF01485">
    <property type="entry name" value="IBR"/>
    <property type="match status" value="1"/>
</dbReference>
<comment type="pathway">
    <text evidence="2">Protein modification; protein ubiquitination.</text>
</comment>
<sequence>MTSCISSHTQETLDECQTLQQEEYEVLESIYPEYVSSRINEGTLKLEIPVEFDHSQNVVIMGDTPSAGTETVSVSTLPPLLIHVALPSAYPLQEGPQVSFIRATHLWHPGIGALAKHLTEMWQPGDSVLYSWIEYLRTGDFLETLGMQCGVDSDIKIEHSNPPGLAALLGSKCLRLLCEHVFCRSCLRDFWGLCIDEGDVSRVGCPDPECVKQKREANEEEVARVVSDEEVERWRWLREKRNIEKDPTIVHCPVEQCQGPVKKPPNEDPESGWDRFRQCPRCNFTFCAFCRRTWHGPISACVIEHREKVVLDYLAADEDSEERDFIEQRYGKNNIKRLILRYEEEMANKEWLDQSTTECPGCSCHVEKNLGCNHMTCWKCGKHFCYRCGAAISPSNPYEHFSLPGSCFQKLFDYDTQDLEWEDMGGVA</sequence>
<reference evidence="12 13" key="1">
    <citation type="journal article" date="2019" name="Nat. Ecol. Evol.">
        <title>Megaphylogeny resolves global patterns of mushroom evolution.</title>
        <authorList>
            <person name="Varga T."/>
            <person name="Krizsan K."/>
            <person name="Foldi C."/>
            <person name="Dima B."/>
            <person name="Sanchez-Garcia M."/>
            <person name="Sanchez-Ramirez S."/>
            <person name="Szollosi G.J."/>
            <person name="Szarkandi J.G."/>
            <person name="Papp V."/>
            <person name="Albert L."/>
            <person name="Andreopoulos W."/>
            <person name="Angelini C."/>
            <person name="Antonin V."/>
            <person name="Barry K.W."/>
            <person name="Bougher N.L."/>
            <person name="Buchanan P."/>
            <person name="Buyck B."/>
            <person name="Bense V."/>
            <person name="Catcheside P."/>
            <person name="Chovatia M."/>
            <person name="Cooper J."/>
            <person name="Damon W."/>
            <person name="Desjardin D."/>
            <person name="Finy P."/>
            <person name="Geml J."/>
            <person name="Haridas S."/>
            <person name="Hughes K."/>
            <person name="Justo A."/>
            <person name="Karasinski D."/>
            <person name="Kautmanova I."/>
            <person name="Kiss B."/>
            <person name="Kocsube S."/>
            <person name="Kotiranta H."/>
            <person name="LaButti K.M."/>
            <person name="Lechner B.E."/>
            <person name="Liimatainen K."/>
            <person name="Lipzen A."/>
            <person name="Lukacs Z."/>
            <person name="Mihaltcheva S."/>
            <person name="Morgado L.N."/>
            <person name="Niskanen T."/>
            <person name="Noordeloos M.E."/>
            <person name="Ohm R.A."/>
            <person name="Ortiz-Santana B."/>
            <person name="Ovrebo C."/>
            <person name="Racz N."/>
            <person name="Riley R."/>
            <person name="Savchenko A."/>
            <person name="Shiryaev A."/>
            <person name="Soop K."/>
            <person name="Spirin V."/>
            <person name="Szebenyi C."/>
            <person name="Tomsovsky M."/>
            <person name="Tulloss R.E."/>
            <person name="Uehling J."/>
            <person name="Grigoriev I.V."/>
            <person name="Vagvolgyi C."/>
            <person name="Papp T."/>
            <person name="Martin F.M."/>
            <person name="Miettinen O."/>
            <person name="Hibbett D.S."/>
            <person name="Nagy L.G."/>
        </authorList>
    </citation>
    <scope>NUCLEOTIDE SEQUENCE [LARGE SCALE GENOMIC DNA]</scope>
    <source>
        <strain evidence="12 13">FP101781</strain>
    </source>
</reference>
<organism evidence="12 13">
    <name type="scientific">Coprinellus micaceus</name>
    <name type="common">Glistening ink-cap mushroom</name>
    <name type="synonym">Coprinus micaceus</name>
    <dbReference type="NCBI Taxonomy" id="71717"/>
    <lineage>
        <taxon>Eukaryota</taxon>
        <taxon>Fungi</taxon>
        <taxon>Dikarya</taxon>
        <taxon>Basidiomycota</taxon>
        <taxon>Agaricomycotina</taxon>
        <taxon>Agaricomycetes</taxon>
        <taxon>Agaricomycetidae</taxon>
        <taxon>Agaricales</taxon>
        <taxon>Agaricineae</taxon>
        <taxon>Psathyrellaceae</taxon>
        <taxon>Coprinellus</taxon>
    </lineage>
</organism>
<evidence type="ECO:0000256" key="8">
    <source>
        <dbReference type="ARBA" id="ARBA00022786"/>
    </source>
</evidence>
<dbReference type="InterPro" id="IPR031127">
    <property type="entry name" value="E3_UB_ligase_RBR"/>
</dbReference>
<keyword evidence="4" id="KW-0808">Transferase</keyword>
<evidence type="ECO:0000256" key="5">
    <source>
        <dbReference type="ARBA" id="ARBA00022723"/>
    </source>
</evidence>
<dbReference type="InterPro" id="IPR047548">
    <property type="entry name" value="Rcat_RBR_RNF14"/>
</dbReference>
<evidence type="ECO:0000313" key="12">
    <source>
        <dbReference type="EMBL" id="TEB39297.1"/>
    </source>
</evidence>
<dbReference type="InterPro" id="IPR017907">
    <property type="entry name" value="Znf_RING_CS"/>
</dbReference>
<dbReference type="SMART" id="SM00591">
    <property type="entry name" value="RWD"/>
    <property type="match status" value="1"/>
</dbReference>
<dbReference type="InterPro" id="IPR013083">
    <property type="entry name" value="Znf_RING/FYVE/PHD"/>
</dbReference>
<dbReference type="GO" id="GO:0061630">
    <property type="term" value="F:ubiquitin protein ligase activity"/>
    <property type="evidence" value="ECO:0007669"/>
    <property type="project" value="UniProtKB-EC"/>
</dbReference>
<dbReference type="Pfam" id="PF05773">
    <property type="entry name" value="RWD"/>
    <property type="match status" value="1"/>
</dbReference>
<dbReference type="AlphaFoldDB" id="A0A4Y7TYP5"/>
<gene>
    <name evidence="12" type="ORF">FA13DRAFT_1751720</name>
</gene>
<dbReference type="InterPro" id="IPR002867">
    <property type="entry name" value="IBR_dom"/>
</dbReference>
<feature type="domain" description="RWD" evidence="10">
    <location>
        <begin position="22"/>
        <end position="145"/>
    </location>
</feature>
<proteinExistence type="predicted"/>
<dbReference type="Gene3D" id="3.30.40.10">
    <property type="entry name" value="Zinc/RING finger domain, C3HC4 (zinc finger)"/>
    <property type="match status" value="1"/>
</dbReference>
<dbReference type="SMART" id="SM00647">
    <property type="entry name" value="IBR"/>
    <property type="match status" value="2"/>
</dbReference>
<comment type="caution">
    <text evidence="12">The sequence shown here is derived from an EMBL/GenBank/DDBJ whole genome shotgun (WGS) entry which is preliminary data.</text>
</comment>
<keyword evidence="13" id="KW-1185">Reference proteome</keyword>
<dbReference type="EC" id="2.3.2.31" evidence="3"/>
<evidence type="ECO:0000313" key="13">
    <source>
        <dbReference type="Proteomes" id="UP000298030"/>
    </source>
</evidence>
<accession>A0A4Y7TYP5</accession>
<keyword evidence="8" id="KW-0833">Ubl conjugation pathway</keyword>
<feature type="domain" description="RING-type" evidence="11">
    <location>
        <begin position="151"/>
        <end position="411"/>
    </location>
</feature>
<dbReference type="Gene3D" id="1.20.120.1750">
    <property type="match status" value="1"/>
</dbReference>
<keyword evidence="5" id="KW-0479">Metal-binding</keyword>
<dbReference type="CDD" id="cd20341">
    <property type="entry name" value="BRcat_RBR_RNF14"/>
    <property type="match status" value="1"/>
</dbReference>
<name>A0A4Y7TYP5_COPMI</name>
<evidence type="ECO:0000256" key="2">
    <source>
        <dbReference type="ARBA" id="ARBA00004906"/>
    </source>
</evidence>
<comment type="catalytic activity">
    <reaction evidence="1">
        <text>[E2 ubiquitin-conjugating enzyme]-S-ubiquitinyl-L-cysteine + [acceptor protein]-L-lysine = [E2 ubiquitin-conjugating enzyme]-L-cysteine + [acceptor protein]-N(6)-ubiquitinyl-L-lysine.</text>
        <dbReference type="EC" id="2.3.2.31"/>
    </reaction>
</comment>
<dbReference type="InterPro" id="IPR016135">
    <property type="entry name" value="UBQ-conjugating_enzyme/RWD"/>
</dbReference>
<dbReference type="STRING" id="71717.A0A4Y7TYP5"/>
<evidence type="ECO:0000256" key="4">
    <source>
        <dbReference type="ARBA" id="ARBA00022679"/>
    </source>
</evidence>
<dbReference type="GO" id="GO:0008270">
    <property type="term" value="F:zinc ion binding"/>
    <property type="evidence" value="ECO:0007669"/>
    <property type="project" value="UniProtKB-KW"/>
</dbReference>
<evidence type="ECO:0000256" key="1">
    <source>
        <dbReference type="ARBA" id="ARBA00001798"/>
    </source>
</evidence>
<dbReference type="CDD" id="cd20354">
    <property type="entry name" value="Rcat_RBR_RNF14"/>
    <property type="match status" value="1"/>
</dbReference>
<dbReference type="EMBL" id="QPFP01000002">
    <property type="protein sequence ID" value="TEB39297.1"/>
    <property type="molecule type" value="Genomic_DNA"/>
</dbReference>
<keyword evidence="7" id="KW-0863">Zinc-finger</keyword>
<evidence type="ECO:0000256" key="7">
    <source>
        <dbReference type="ARBA" id="ARBA00022771"/>
    </source>
</evidence>
<keyword evidence="9" id="KW-0862">Zinc</keyword>
<dbReference type="PROSITE" id="PS50908">
    <property type="entry name" value="RWD"/>
    <property type="match status" value="1"/>
</dbReference>
<keyword evidence="6" id="KW-0677">Repeat</keyword>
<dbReference type="Proteomes" id="UP000298030">
    <property type="component" value="Unassembled WGS sequence"/>
</dbReference>
<dbReference type="OrthoDB" id="1431934at2759"/>
<dbReference type="InterPro" id="IPR044066">
    <property type="entry name" value="TRIAD_supradom"/>
</dbReference>
<dbReference type="Pfam" id="PF22191">
    <property type="entry name" value="IBR_1"/>
    <property type="match status" value="1"/>
</dbReference>
<evidence type="ECO:0000256" key="9">
    <source>
        <dbReference type="ARBA" id="ARBA00022833"/>
    </source>
</evidence>
<protein>
    <recommendedName>
        <fullName evidence="3">RBR-type E3 ubiquitin transferase</fullName>
        <ecNumber evidence="3">2.3.2.31</ecNumber>
    </recommendedName>
</protein>
<dbReference type="Gene3D" id="3.10.110.10">
    <property type="entry name" value="Ubiquitin Conjugating Enzyme"/>
    <property type="match status" value="1"/>
</dbReference>
<evidence type="ECO:0000259" key="10">
    <source>
        <dbReference type="PROSITE" id="PS50908"/>
    </source>
</evidence>
<dbReference type="CDD" id="cd23820">
    <property type="entry name" value="RWD_RNF14"/>
    <property type="match status" value="1"/>
</dbReference>
<dbReference type="SUPFAM" id="SSF54495">
    <property type="entry name" value="UBC-like"/>
    <property type="match status" value="1"/>
</dbReference>
<dbReference type="SUPFAM" id="SSF57850">
    <property type="entry name" value="RING/U-box"/>
    <property type="match status" value="3"/>
</dbReference>
<dbReference type="PANTHER" id="PTHR11685">
    <property type="entry name" value="RBR FAMILY RING FINGER AND IBR DOMAIN-CONTAINING"/>
    <property type="match status" value="1"/>
</dbReference>
<dbReference type="GO" id="GO:0016567">
    <property type="term" value="P:protein ubiquitination"/>
    <property type="evidence" value="ECO:0007669"/>
    <property type="project" value="InterPro"/>
</dbReference>
<evidence type="ECO:0000256" key="3">
    <source>
        <dbReference type="ARBA" id="ARBA00012251"/>
    </source>
</evidence>
<dbReference type="PROSITE" id="PS51873">
    <property type="entry name" value="TRIAD"/>
    <property type="match status" value="1"/>
</dbReference>
<evidence type="ECO:0000259" key="11">
    <source>
        <dbReference type="PROSITE" id="PS51873"/>
    </source>
</evidence>
<evidence type="ECO:0000256" key="6">
    <source>
        <dbReference type="ARBA" id="ARBA00022737"/>
    </source>
</evidence>
<dbReference type="InterPro" id="IPR006575">
    <property type="entry name" value="RWD_dom"/>
</dbReference>